<evidence type="ECO:0000313" key="6">
    <source>
        <dbReference type="Proteomes" id="UP000072236"/>
    </source>
</evidence>
<dbReference type="InterPro" id="IPR011010">
    <property type="entry name" value="DNA_brk_join_enz"/>
</dbReference>
<dbReference type="CDD" id="cd00796">
    <property type="entry name" value="INT_Rci_Hp1_C"/>
    <property type="match status" value="1"/>
</dbReference>
<dbReference type="InterPro" id="IPR050090">
    <property type="entry name" value="Tyrosine_recombinase_XerCD"/>
</dbReference>
<evidence type="ECO:0000256" key="2">
    <source>
        <dbReference type="ARBA" id="ARBA00023125"/>
    </source>
</evidence>
<dbReference type="Pfam" id="PF00589">
    <property type="entry name" value="Phage_integrase"/>
    <property type="match status" value="1"/>
</dbReference>
<dbReference type="Gene3D" id="1.10.150.130">
    <property type="match status" value="1"/>
</dbReference>
<dbReference type="EMBL" id="CP012959">
    <property type="protein sequence ID" value="AMQ95103.1"/>
    <property type="molecule type" value="Genomic_DNA"/>
</dbReference>
<feature type="domain" description="Tyr recombinase" evidence="4">
    <location>
        <begin position="155"/>
        <end position="333"/>
    </location>
</feature>
<evidence type="ECO:0000259" key="4">
    <source>
        <dbReference type="PROSITE" id="PS51898"/>
    </source>
</evidence>
<evidence type="ECO:0000256" key="1">
    <source>
        <dbReference type="ARBA" id="ARBA00022908"/>
    </source>
</evidence>
<gene>
    <name evidence="5" type="ORF">ACT75_00315</name>
</gene>
<dbReference type="PANTHER" id="PTHR30349">
    <property type="entry name" value="PHAGE INTEGRASE-RELATED"/>
    <property type="match status" value="1"/>
</dbReference>
<dbReference type="InterPro" id="IPR002104">
    <property type="entry name" value="Integrase_catalytic"/>
</dbReference>
<dbReference type="PROSITE" id="PS51898">
    <property type="entry name" value="TYR_RECOMBINASE"/>
    <property type="match status" value="1"/>
</dbReference>
<keyword evidence="1" id="KW-0229">DNA integration</keyword>
<dbReference type="GO" id="GO:0003677">
    <property type="term" value="F:DNA binding"/>
    <property type="evidence" value="ECO:0007669"/>
    <property type="project" value="UniProtKB-KW"/>
</dbReference>
<name>A0AAC9AIK4_AGGAC</name>
<dbReference type="PANTHER" id="PTHR30349:SF94">
    <property type="entry name" value="INTEGRASE_RECOMBINASE HI_1414-RELATED"/>
    <property type="match status" value="1"/>
</dbReference>
<dbReference type="Proteomes" id="UP000072236">
    <property type="component" value="Chromosome"/>
</dbReference>
<dbReference type="InterPro" id="IPR010998">
    <property type="entry name" value="Integrase_recombinase_N"/>
</dbReference>
<dbReference type="RefSeq" id="WP_061866595.1">
    <property type="nucleotide sequence ID" value="NZ_CP012959.1"/>
</dbReference>
<dbReference type="GO" id="GO:0006310">
    <property type="term" value="P:DNA recombination"/>
    <property type="evidence" value="ECO:0007669"/>
    <property type="project" value="UniProtKB-KW"/>
</dbReference>
<dbReference type="GO" id="GO:0015074">
    <property type="term" value="P:DNA integration"/>
    <property type="evidence" value="ECO:0007669"/>
    <property type="project" value="UniProtKB-KW"/>
</dbReference>
<sequence length="333" mass="38049">MATISRKNSGWHVQIRRKGVNKSKTFRTKAEAQAWANAIESQIAAGEYSDVPDITFADLIHKYVREITPQKKSARHETLRLHRMADMPIGKVRLVDLCLKDFEQWRDERLKSIKPASMLRELNTVSNIITVAVEKWQYLKKNCIKGLAKPTGIKERTRRYSESELQRLIFVSGCDLSYPPHNVINRVGAAILFAIETAMRAGEICNATWANLNLKQHLLHIPTSKNGYPRDVPLSNKTMEILNHLAQVKSADDDHIFQLQSRSLDTIFRKIKENAGLDEADLHFHDTRREALSRLSKKVDVMTLAKISGHRDIKILLNTYYAPDMSEVANLLD</sequence>
<evidence type="ECO:0000313" key="5">
    <source>
        <dbReference type="EMBL" id="AMQ95103.1"/>
    </source>
</evidence>
<reference evidence="5 6" key="1">
    <citation type="submission" date="2015-10" db="EMBL/GenBank/DDBJ databases">
        <title>Tn-seq of a polymicrobial infection.</title>
        <authorList>
            <person name="Stacy A."/>
            <person name="Rumbaugh K.P."/>
            <person name="Whiteley M."/>
        </authorList>
    </citation>
    <scope>NUCLEOTIDE SEQUENCE [LARGE SCALE GENOMIC DNA]</scope>
    <source>
        <strain evidence="5 6">624</strain>
    </source>
</reference>
<organism evidence="5 6">
    <name type="scientific">Aggregatibacter actinomycetemcomitans</name>
    <name type="common">Actinobacillus actinomycetemcomitans</name>
    <name type="synonym">Haemophilus actinomycetemcomitans</name>
    <dbReference type="NCBI Taxonomy" id="714"/>
    <lineage>
        <taxon>Bacteria</taxon>
        <taxon>Pseudomonadati</taxon>
        <taxon>Pseudomonadota</taxon>
        <taxon>Gammaproteobacteria</taxon>
        <taxon>Pasteurellales</taxon>
        <taxon>Pasteurellaceae</taxon>
        <taxon>Aggregatibacter</taxon>
    </lineage>
</organism>
<dbReference type="SUPFAM" id="SSF56349">
    <property type="entry name" value="DNA breaking-rejoining enzymes"/>
    <property type="match status" value="1"/>
</dbReference>
<dbReference type="KEGG" id="aact:ACT75_00315"/>
<dbReference type="InterPro" id="IPR013762">
    <property type="entry name" value="Integrase-like_cat_sf"/>
</dbReference>
<evidence type="ECO:0000256" key="3">
    <source>
        <dbReference type="ARBA" id="ARBA00023172"/>
    </source>
</evidence>
<accession>A0AAC9AIK4</accession>
<keyword evidence="3" id="KW-0233">DNA recombination</keyword>
<keyword evidence="2" id="KW-0238">DNA-binding</keyword>
<proteinExistence type="predicted"/>
<dbReference type="AlphaFoldDB" id="A0AAC9AIK4"/>
<protein>
    <submittedName>
        <fullName evidence="5">Integrase</fullName>
    </submittedName>
</protein>
<dbReference type="Gene3D" id="1.10.443.10">
    <property type="entry name" value="Intergrase catalytic core"/>
    <property type="match status" value="1"/>
</dbReference>